<sequence>MKPNQQLLRINRSFLICFIISALLSATFAQMLVDYDSFLTTTFTIIFGYAVYFGIFSGLFYWDNKERYKSMRKELIRRELLALVSSFGVGEIVYLGIRWPTFYYFLEISIEPFLASLVSEIIATACYMASVTLFLRKTKTY</sequence>
<dbReference type="AlphaFoldDB" id="A0A087RY41"/>
<feature type="transmembrane region" description="Helical" evidence="1">
    <location>
        <begin position="39"/>
        <end position="60"/>
    </location>
</feature>
<dbReference type="PATRIC" id="fig|1502295.3.peg.1069"/>
<name>A0A087RY41_9ARCH</name>
<accession>A0A087RY41</accession>
<protein>
    <submittedName>
        <fullName evidence="2">Uncharacterized protein</fullName>
    </submittedName>
</protein>
<keyword evidence="1" id="KW-1133">Transmembrane helix</keyword>
<keyword evidence="3" id="KW-1185">Reference proteome</keyword>
<dbReference type="Proteomes" id="UP000029387">
    <property type="component" value="Unassembled WGS sequence"/>
</dbReference>
<dbReference type="EMBL" id="JOSZ01000018">
    <property type="protein sequence ID" value="KFM18395.1"/>
    <property type="molecule type" value="Genomic_DNA"/>
</dbReference>
<keyword evidence="1" id="KW-0472">Membrane</keyword>
<reference evidence="2 3" key="1">
    <citation type="submission" date="2014-06" db="EMBL/GenBank/DDBJ databases">
        <authorList>
            <person name="Ngugi D.K."/>
            <person name="Blom J."/>
            <person name="Alam I."/>
            <person name="Rashid M."/>
            <person name="Baalawi W."/>
            <person name="Zhang G."/>
            <person name="Hikmawan T."/>
            <person name="Guan Y."/>
            <person name="Antunes A."/>
            <person name="Siam R."/>
            <person name="El-Dorry H."/>
            <person name="Bajic V."/>
            <person name="Stingl U."/>
        </authorList>
    </citation>
    <scope>NUCLEOTIDE SEQUENCE [LARGE SCALE GENOMIC DNA]</scope>
    <source>
        <strain evidence="2">SCGC AAA799-P11</strain>
    </source>
</reference>
<comment type="caution">
    <text evidence="2">The sequence shown here is derived from an EMBL/GenBank/DDBJ whole genome shotgun (WGS) entry which is preliminary data.</text>
</comment>
<evidence type="ECO:0000313" key="2">
    <source>
        <dbReference type="EMBL" id="KFM18395.1"/>
    </source>
</evidence>
<evidence type="ECO:0000313" key="3">
    <source>
        <dbReference type="Proteomes" id="UP000029387"/>
    </source>
</evidence>
<feature type="transmembrane region" description="Helical" evidence="1">
    <location>
        <begin position="80"/>
        <end position="101"/>
    </location>
</feature>
<gene>
    <name evidence="2" type="ORF">AAA799P11_01108</name>
</gene>
<organism evidence="2 3">
    <name type="scientific">Marine Group I thaumarchaeote SCGC AAA799-P11</name>
    <dbReference type="NCBI Taxonomy" id="1502295"/>
    <lineage>
        <taxon>Archaea</taxon>
        <taxon>Nitrososphaerota</taxon>
        <taxon>Marine Group I</taxon>
    </lineage>
</organism>
<evidence type="ECO:0000256" key="1">
    <source>
        <dbReference type="SAM" id="Phobius"/>
    </source>
</evidence>
<keyword evidence="1" id="KW-0812">Transmembrane</keyword>
<proteinExistence type="predicted"/>
<feature type="transmembrane region" description="Helical" evidence="1">
    <location>
        <begin position="113"/>
        <end position="135"/>
    </location>
</feature>